<feature type="compositionally biased region" description="Basic residues" evidence="1">
    <location>
        <begin position="12"/>
        <end position="22"/>
    </location>
</feature>
<organism evidence="2 3">
    <name type="scientific">Schleiferilactobacillus harbinensis DSM 16991</name>
    <dbReference type="NCBI Taxonomy" id="1122147"/>
    <lineage>
        <taxon>Bacteria</taxon>
        <taxon>Bacillati</taxon>
        <taxon>Bacillota</taxon>
        <taxon>Bacilli</taxon>
        <taxon>Lactobacillales</taxon>
        <taxon>Lactobacillaceae</taxon>
        <taxon>Schleiferilactobacillus</taxon>
    </lineage>
</organism>
<reference evidence="2 3" key="1">
    <citation type="journal article" date="2015" name="Genome Announc.">
        <title>Expanding the biotechnology potential of lactobacilli through comparative genomics of 213 strains and associated genera.</title>
        <authorList>
            <person name="Sun Z."/>
            <person name="Harris H.M."/>
            <person name="McCann A."/>
            <person name="Guo C."/>
            <person name="Argimon S."/>
            <person name="Zhang W."/>
            <person name="Yang X."/>
            <person name="Jeffery I.B."/>
            <person name="Cooney J.C."/>
            <person name="Kagawa T.F."/>
            <person name="Liu W."/>
            <person name="Song Y."/>
            <person name="Salvetti E."/>
            <person name="Wrobel A."/>
            <person name="Rasinkangas P."/>
            <person name="Parkhill J."/>
            <person name="Rea M.C."/>
            <person name="O'Sullivan O."/>
            <person name="Ritari J."/>
            <person name="Douillard F.P."/>
            <person name="Paul Ross R."/>
            <person name="Yang R."/>
            <person name="Briner A.E."/>
            <person name="Felis G.E."/>
            <person name="de Vos W.M."/>
            <person name="Barrangou R."/>
            <person name="Klaenhammer T.R."/>
            <person name="Caufield P.W."/>
            <person name="Cui Y."/>
            <person name="Zhang H."/>
            <person name="O'Toole P.W."/>
        </authorList>
    </citation>
    <scope>NUCLEOTIDE SEQUENCE [LARGE SCALE GENOMIC DNA]</scope>
    <source>
        <strain evidence="2 3">DSM 16991</strain>
    </source>
</reference>
<dbReference type="RefSeq" id="WP_162143234.1">
    <property type="nucleotide sequence ID" value="NZ_AUEH01000031.1"/>
</dbReference>
<dbReference type="Proteomes" id="UP000050949">
    <property type="component" value="Unassembled WGS sequence"/>
</dbReference>
<evidence type="ECO:0000313" key="3">
    <source>
        <dbReference type="Proteomes" id="UP000050949"/>
    </source>
</evidence>
<accession>A0A0R1X9D2</accession>
<gene>
    <name evidence="2" type="ORF">FC91_GL002888</name>
</gene>
<dbReference type="NCBIfam" id="NF038026">
    <property type="entry name" value="RsaX20_sORF"/>
    <property type="match status" value="1"/>
</dbReference>
<dbReference type="eggNOG" id="ENOG5032NZJ">
    <property type="taxonomic scope" value="Bacteria"/>
</dbReference>
<protein>
    <submittedName>
        <fullName evidence="2">Uncharacterized protein</fullName>
    </submittedName>
</protein>
<evidence type="ECO:0000256" key="1">
    <source>
        <dbReference type="SAM" id="MobiDB-lite"/>
    </source>
</evidence>
<name>A0A0R1X9D2_9LACO</name>
<sequence length="50" mass="5654">MAEKIDMASAHRQLHSPNKKTAARALKNIKAAKRTQQHLRYAAQAENQNN</sequence>
<dbReference type="EMBL" id="AZFW01000063">
    <property type="protein sequence ID" value="KRM26807.1"/>
    <property type="molecule type" value="Genomic_DNA"/>
</dbReference>
<feature type="region of interest" description="Disordered" evidence="1">
    <location>
        <begin position="1"/>
        <end position="22"/>
    </location>
</feature>
<comment type="caution">
    <text evidence="2">The sequence shown here is derived from an EMBL/GenBank/DDBJ whole genome shotgun (WGS) entry which is preliminary data.</text>
</comment>
<dbReference type="GeneID" id="78511415"/>
<dbReference type="AlphaFoldDB" id="A0A0R1X9D2"/>
<dbReference type="InterPro" id="IPR049844">
    <property type="entry name" value="RsaX20-like"/>
</dbReference>
<dbReference type="PATRIC" id="fig|1122147.4.peg.2974"/>
<evidence type="ECO:0000313" key="2">
    <source>
        <dbReference type="EMBL" id="KRM26807.1"/>
    </source>
</evidence>
<proteinExistence type="predicted"/>